<name>A0AAU9UFR9_EUPED</name>
<dbReference type="EMBL" id="CAKOGL010000015">
    <property type="protein sequence ID" value="CAH2095645.1"/>
    <property type="molecule type" value="Genomic_DNA"/>
</dbReference>
<evidence type="ECO:0000313" key="3">
    <source>
        <dbReference type="EMBL" id="CAH2095645.1"/>
    </source>
</evidence>
<dbReference type="AlphaFoldDB" id="A0AAU9UFR9"/>
<dbReference type="Gene3D" id="3.90.190.10">
    <property type="entry name" value="Protein tyrosine phosphatase superfamily"/>
    <property type="match status" value="1"/>
</dbReference>
<evidence type="ECO:0000313" key="4">
    <source>
        <dbReference type="Proteomes" id="UP001153954"/>
    </source>
</evidence>
<dbReference type="PRINTS" id="PR00700">
    <property type="entry name" value="PRTYPHPHTASE"/>
</dbReference>
<proteinExistence type="predicted"/>
<dbReference type="InterPro" id="IPR003595">
    <property type="entry name" value="Tyr_Pase_cat"/>
</dbReference>
<dbReference type="GO" id="GO:0004725">
    <property type="term" value="F:protein tyrosine phosphatase activity"/>
    <property type="evidence" value="ECO:0007669"/>
    <property type="project" value="InterPro"/>
</dbReference>
<dbReference type="InterPro" id="IPR050348">
    <property type="entry name" value="Protein-Tyr_Phosphatase"/>
</dbReference>
<dbReference type="PANTHER" id="PTHR19134">
    <property type="entry name" value="RECEPTOR-TYPE TYROSINE-PROTEIN PHOSPHATASE"/>
    <property type="match status" value="1"/>
</dbReference>
<feature type="domain" description="Tyrosine-protein phosphatase" evidence="1">
    <location>
        <begin position="1"/>
        <end position="192"/>
    </location>
</feature>
<reference evidence="3" key="1">
    <citation type="submission" date="2022-03" db="EMBL/GenBank/DDBJ databases">
        <authorList>
            <person name="Tunstrom K."/>
        </authorList>
    </citation>
    <scope>NUCLEOTIDE SEQUENCE</scope>
</reference>
<dbReference type="PANTHER" id="PTHR19134:SF449">
    <property type="entry name" value="TYROSINE-PROTEIN PHOSPHATASE 1"/>
    <property type="match status" value="1"/>
</dbReference>
<dbReference type="GO" id="GO:0048666">
    <property type="term" value="P:neuron development"/>
    <property type="evidence" value="ECO:0007669"/>
    <property type="project" value="UniProtKB-ARBA"/>
</dbReference>
<dbReference type="InterPro" id="IPR029021">
    <property type="entry name" value="Prot-tyrosine_phosphatase-like"/>
</dbReference>
<feature type="domain" description="Tyrosine specific protein phosphatases" evidence="2">
    <location>
        <begin position="98"/>
        <end position="183"/>
    </location>
</feature>
<organism evidence="3 4">
    <name type="scientific">Euphydryas editha</name>
    <name type="common">Edith's checkerspot</name>
    <dbReference type="NCBI Taxonomy" id="104508"/>
    <lineage>
        <taxon>Eukaryota</taxon>
        <taxon>Metazoa</taxon>
        <taxon>Ecdysozoa</taxon>
        <taxon>Arthropoda</taxon>
        <taxon>Hexapoda</taxon>
        <taxon>Insecta</taxon>
        <taxon>Pterygota</taxon>
        <taxon>Neoptera</taxon>
        <taxon>Endopterygota</taxon>
        <taxon>Lepidoptera</taxon>
        <taxon>Glossata</taxon>
        <taxon>Ditrysia</taxon>
        <taxon>Papilionoidea</taxon>
        <taxon>Nymphalidae</taxon>
        <taxon>Nymphalinae</taxon>
        <taxon>Euphydryas</taxon>
    </lineage>
</organism>
<dbReference type="PROSITE" id="PS50056">
    <property type="entry name" value="TYR_PHOSPHATASE_2"/>
    <property type="match status" value="1"/>
</dbReference>
<evidence type="ECO:0000259" key="2">
    <source>
        <dbReference type="PROSITE" id="PS50056"/>
    </source>
</evidence>
<gene>
    <name evidence="3" type="ORF">EEDITHA_LOCUS11073</name>
</gene>
<dbReference type="Pfam" id="PF00102">
    <property type="entry name" value="Y_phosphatase"/>
    <property type="match status" value="1"/>
</dbReference>
<evidence type="ECO:0000259" key="1">
    <source>
        <dbReference type="PROSITE" id="PS50055"/>
    </source>
</evidence>
<keyword evidence="4" id="KW-1185">Reference proteome</keyword>
<protein>
    <recommendedName>
        <fullName evidence="5">Protein tyrosine phosphatase</fullName>
    </recommendedName>
</protein>
<dbReference type="Proteomes" id="UP001153954">
    <property type="component" value="Unassembled WGS sequence"/>
</dbReference>
<dbReference type="SUPFAM" id="SSF52799">
    <property type="entry name" value="(Phosphotyrosine protein) phosphatases II"/>
    <property type="match status" value="1"/>
</dbReference>
<dbReference type="CDD" id="cd00047">
    <property type="entry name" value="PTPc"/>
    <property type="match status" value="1"/>
</dbReference>
<dbReference type="InterPro" id="IPR000387">
    <property type="entry name" value="Tyr_Pase_dom"/>
</dbReference>
<dbReference type="SMART" id="SM00404">
    <property type="entry name" value="PTPc_motif"/>
    <property type="match status" value="1"/>
</dbReference>
<dbReference type="SMART" id="SM00194">
    <property type="entry name" value="PTPc"/>
    <property type="match status" value="1"/>
</dbReference>
<comment type="caution">
    <text evidence="3">The sequence shown here is derived from an EMBL/GenBank/DDBJ whole genome shotgun (WGS) entry which is preliminary data.</text>
</comment>
<sequence length="214" mass="25162">MENTVDNFWTMVWQENTRVIVMLTSTKEESDPSHIRYFSYNQDDTIISDFIIKEDKIDSKSNYTETVLNIINKRAGELRTVHHFKYLDLPEDKTPDVKEFFDFLLAVNEEYQDLQHEALKTYRRLPGPIVVDGSKSIGRTSTFIAADCYLYQLVATTTISVSSVVLITRQQRNFTVPTVRQYIFIYMVLHCYLKKNKSNQFVYHKFLSHFTAKL</sequence>
<dbReference type="PROSITE" id="PS50055">
    <property type="entry name" value="TYR_PHOSPHATASE_PTP"/>
    <property type="match status" value="1"/>
</dbReference>
<accession>A0AAU9UFR9</accession>
<evidence type="ECO:0008006" key="5">
    <source>
        <dbReference type="Google" id="ProtNLM"/>
    </source>
</evidence>
<dbReference type="GO" id="GO:0009653">
    <property type="term" value="P:anatomical structure morphogenesis"/>
    <property type="evidence" value="ECO:0007669"/>
    <property type="project" value="UniProtKB-ARBA"/>
</dbReference>
<dbReference type="InterPro" id="IPR000242">
    <property type="entry name" value="PTP_cat"/>
</dbReference>